<name>A0A9X1SSA0_9ACTN</name>
<reference evidence="6" key="1">
    <citation type="submission" date="2021-11" db="EMBL/GenBank/DDBJ databases">
        <title>Streptomyces corallinus and Kineosporia corallina sp. nov., two new coral-derived marine actinobacteria.</title>
        <authorList>
            <person name="Buangrab K."/>
            <person name="Sutthacheep M."/>
            <person name="Yeemin T."/>
            <person name="Harunari E."/>
            <person name="Igarashi Y."/>
            <person name="Sripreechasak P."/>
            <person name="Kanchanasin P."/>
            <person name="Tanasupawat S."/>
            <person name="Phongsopitanun W."/>
        </authorList>
    </citation>
    <scope>NUCLEOTIDE SEQUENCE</scope>
    <source>
        <strain evidence="6">JCM 31032</strain>
    </source>
</reference>
<dbReference type="PANTHER" id="PTHR19211:SF123">
    <property type="entry name" value="ABC TRANSPORTER"/>
    <property type="match status" value="1"/>
</dbReference>
<organism evidence="6 7">
    <name type="scientific">Kineosporia babensis</name>
    <dbReference type="NCBI Taxonomy" id="499548"/>
    <lineage>
        <taxon>Bacteria</taxon>
        <taxon>Bacillati</taxon>
        <taxon>Actinomycetota</taxon>
        <taxon>Actinomycetes</taxon>
        <taxon>Kineosporiales</taxon>
        <taxon>Kineosporiaceae</taxon>
        <taxon>Kineosporia</taxon>
    </lineage>
</organism>
<accession>A0A9X1SSA0</accession>
<dbReference type="InterPro" id="IPR050611">
    <property type="entry name" value="ABCF"/>
</dbReference>
<dbReference type="PROSITE" id="PS50893">
    <property type="entry name" value="ABC_TRANSPORTER_2"/>
    <property type="match status" value="2"/>
</dbReference>
<feature type="domain" description="ABC transporter" evidence="5">
    <location>
        <begin position="21"/>
        <end position="269"/>
    </location>
</feature>
<evidence type="ECO:0000256" key="3">
    <source>
        <dbReference type="ARBA" id="ARBA00022840"/>
    </source>
</evidence>
<dbReference type="SMART" id="SM00382">
    <property type="entry name" value="AAA"/>
    <property type="match status" value="2"/>
</dbReference>
<comment type="caution">
    <text evidence="6">The sequence shown here is derived from an EMBL/GenBank/DDBJ whole genome shotgun (WGS) entry which is preliminary data.</text>
</comment>
<evidence type="ECO:0000313" key="7">
    <source>
        <dbReference type="Proteomes" id="UP001138997"/>
    </source>
</evidence>
<protein>
    <submittedName>
        <fullName evidence="6">ATP-binding cassette domain-containing protein</fullName>
    </submittedName>
</protein>
<evidence type="ECO:0000256" key="4">
    <source>
        <dbReference type="SAM" id="MobiDB-lite"/>
    </source>
</evidence>
<dbReference type="AlphaFoldDB" id="A0A9X1SSA0"/>
<dbReference type="Gene3D" id="3.40.50.300">
    <property type="entry name" value="P-loop containing nucleotide triphosphate hydrolases"/>
    <property type="match status" value="2"/>
</dbReference>
<dbReference type="GO" id="GO:0005524">
    <property type="term" value="F:ATP binding"/>
    <property type="evidence" value="ECO:0007669"/>
    <property type="project" value="UniProtKB-KW"/>
</dbReference>
<dbReference type="RefSeq" id="WP_231438312.1">
    <property type="nucleotide sequence ID" value="NZ_JAJOMB010000001.1"/>
</dbReference>
<feature type="region of interest" description="Disordered" evidence="4">
    <location>
        <begin position="282"/>
        <end position="317"/>
    </location>
</feature>
<feature type="compositionally biased region" description="Basic and acidic residues" evidence="4">
    <location>
        <begin position="291"/>
        <end position="306"/>
    </location>
</feature>
<dbReference type="Proteomes" id="UP001138997">
    <property type="component" value="Unassembled WGS sequence"/>
</dbReference>
<dbReference type="SUPFAM" id="SSF52540">
    <property type="entry name" value="P-loop containing nucleoside triphosphate hydrolases"/>
    <property type="match status" value="2"/>
</dbReference>
<evidence type="ECO:0000313" key="6">
    <source>
        <dbReference type="EMBL" id="MCD5309385.1"/>
    </source>
</evidence>
<dbReference type="InterPro" id="IPR017871">
    <property type="entry name" value="ABC_transporter-like_CS"/>
</dbReference>
<dbReference type="EMBL" id="JAJOMB010000001">
    <property type="protein sequence ID" value="MCD5309385.1"/>
    <property type="molecule type" value="Genomic_DNA"/>
</dbReference>
<evidence type="ECO:0000256" key="1">
    <source>
        <dbReference type="ARBA" id="ARBA00022737"/>
    </source>
</evidence>
<sequence>MPANTPLSADAPLPAGDAAHLRAEHLFLTLGARAVLNDVSVTVSARSRLAVVGENGRGKTTLLQVLAGTLAPDSGTVRRNGTFALLEQTMPVHGGQTVGTIIEQALAAPLAALKAFDAATEELSNQTENADEHYAAALEAVTRLDAWDAERRVDVALEALNACPDRSRELAALSVGQRYRVRLACLLGAQYDLMLLDEPTNHLDADGLAFLTGRLQQAPGGLAVVTHDRALLHDLATDFLDLDPSRDGRPKFYTGGYPGWQDGRRAERAAWVADHAEQVAEHQRLAQAADQARDRLSTGWRPDKGTGKHQRQSHAPGVVQAFKRQQEALEAHRITVPEPPAELTFPQLTIRKGAPLLTCTAVTVEGRLSTPVSLQLSGGDRLLVTGPNGVGKSTLLGVLTGGLLPSTGTLKTAKGVTVAIVGQEVLPWPAERTAQQIYDAYPTEQPKPSLASSGLLDPQSRRTPAGRLSHGQQRRLDLARQLARRPDLIVFDEPTNHLSATLVDELTEALASTPAAVVVATHDRQLLNDLADWPRLSL</sequence>
<keyword evidence="7" id="KW-1185">Reference proteome</keyword>
<dbReference type="GO" id="GO:0016887">
    <property type="term" value="F:ATP hydrolysis activity"/>
    <property type="evidence" value="ECO:0007669"/>
    <property type="project" value="InterPro"/>
</dbReference>
<dbReference type="PANTHER" id="PTHR19211">
    <property type="entry name" value="ATP-BINDING TRANSPORT PROTEIN-RELATED"/>
    <property type="match status" value="1"/>
</dbReference>
<evidence type="ECO:0000256" key="2">
    <source>
        <dbReference type="ARBA" id="ARBA00022741"/>
    </source>
</evidence>
<dbReference type="InterPro" id="IPR003439">
    <property type="entry name" value="ABC_transporter-like_ATP-bd"/>
</dbReference>
<keyword evidence="2" id="KW-0547">Nucleotide-binding</keyword>
<proteinExistence type="predicted"/>
<evidence type="ECO:0000259" key="5">
    <source>
        <dbReference type="PROSITE" id="PS50893"/>
    </source>
</evidence>
<gene>
    <name evidence="6" type="ORF">LR394_00630</name>
</gene>
<dbReference type="InterPro" id="IPR003593">
    <property type="entry name" value="AAA+_ATPase"/>
</dbReference>
<dbReference type="FunFam" id="3.40.50.300:FF:000011">
    <property type="entry name" value="Putative ABC transporter ATP-binding component"/>
    <property type="match status" value="1"/>
</dbReference>
<feature type="region of interest" description="Disordered" evidence="4">
    <location>
        <begin position="443"/>
        <end position="473"/>
    </location>
</feature>
<feature type="domain" description="ABC transporter" evidence="5">
    <location>
        <begin position="343"/>
        <end position="538"/>
    </location>
</feature>
<keyword evidence="1" id="KW-0677">Repeat</keyword>
<keyword evidence="3 6" id="KW-0067">ATP-binding</keyword>
<dbReference type="Pfam" id="PF00005">
    <property type="entry name" value="ABC_tran"/>
    <property type="match status" value="2"/>
</dbReference>
<dbReference type="InterPro" id="IPR027417">
    <property type="entry name" value="P-loop_NTPase"/>
</dbReference>
<dbReference type="PROSITE" id="PS00211">
    <property type="entry name" value="ABC_TRANSPORTER_1"/>
    <property type="match status" value="1"/>
</dbReference>